<protein>
    <recommendedName>
        <fullName evidence="5">Ubiquitin-like protease family profile domain-containing protein</fullName>
    </recommendedName>
</protein>
<keyword evidence="7" id="KW-1185">Reference proteome</keyword>
<dbReference type="AlphaFoldDB" id="A0A8H6CQL5"/>
<keyword evidence="2" id="KW-0645">Protease</keyword>
<dbReference type="InterPro" id="IPR038765">
    <property type="entry name" value="Papain-like_cys_pep_sf"/>
</dbReference>
<dbReference type="PROSITE" id="PS50600">
    <property type="entry name" value="ULP_PROTEASE"/>
    <property type="match status" value="1"/>
</dbReference>
<dbReference type="SUPFAM" id="SSF54001">
    <property type="entry name" value="Cysteine proteinases"/>
    <property type="match status" value="1"/>
</dbReference>
<dbReference type="GeneID" id="59335989"/>
<name>A0A8H6CQL5_9LECA</name>
<sequence>MSSISLTHLPLGNVPKLVSTDPPSMAAWDSINAWYQKVVDNKGEKKILLTAASFIMMACRFINLRVQKMTMDESAPRLAAGLVIKKMQEVSGEFKKMQAVTDWLGQRSSLKASFDVGTVMYNTVYQQKHHYGATQPLSKGILLPIHRVWTLISLMIEIAPEPLIVKSRDVKDKLAWLQAQLDESSKRLGQDNEDDKKSKKVKTAIGEVLKRIEVIHPDDLEIIKRYDNNIGVVPTEGSVKNRSVVTAYDVSTLSQGQWVNDVAIDAHLTLVCHTFNGLFQGGDELPKSPKYHAWSVTMSVYLKGRVEAFEEKHLRREWPPARFPDAALEDVSCHIFPIHVRKNHWILMVLQKMGDGQWSLFHYSSLAGYDKDFEEPWQVISSWLLFKSKGTLNVTRTRVIVPKPQPTQDNDRDCGVFVCGIVRWSLADWDLSTLTPSIIPEYRRRMMLELENWRLSTNRL</sequence>
<dbReference type="Proteomes" id="UP000593566">
    <property type="component" value="Unassembled WGS sequence"/>
</dbReference>
<evidence type="ECO:0000313" key="7">
    <source>
        <dbReference type="Proteomes" id="UP000593566"/>
    </source>
</evidence>
<keyword evidence="4" id="KW-0788">Thiol protease</keyword>
<dbReference type="GO" id="GO:0006508">
    <property type="term" value="P:proteolysis"/>
    <property type="evidence" value="ECO:0007669"/>
    <property type="project" value="UniProtKB-KW"/>
</dbReference>
<evidence type="ECO:0000259" key="5">
    <source>
        <dbReference type="PROSITE" id="PS50600"/>
    </source>
</evidence>
<reference evidence="6 7" key="1">
    <citation type="journal article" date="2020" name="Genomics">
        <title>Complete, high-quality genomes from long-read metagenomic sequencing of two wolf lichen thalli reveals enigmatic genome architecture.</title>
        <authorList>
            <person name="McKenzie S.K."/>
            <person name="Walston R.F."/>
            <person name="Allen J.L."/>
        </authorList>
    </citation>
    <scope>NUCLEOTIDE SEQUENCE [LARGE SCALE GENOMIC DNA]</scope>
    <source>
        <strain evidence="6">WasteWater1</strain>
    </source>
</reference>
<keyword evidence="3" id="KW-0378">Hydrolase</keyword>
<evidence type="ECO:0000256" key="1">
    <source>
        <dbReference type="ARBA" id="ARBA00005234"/>
    </source>
</evidence>
<evidence type="ECO:0000256" key="4">
    <source>
        <dbReference type="ARBA" id="ARBA00022807"/>
    </source>
</evidence>
<dbReference type="PANTHER" id="PTHR12606">
    <property type="entry name" value="SENTRIN/SUMO-SPECIFIC PROTEASE"/>
    <property type="match status" value="1"/>
</dbReference>
<dbReference type="GO" id="GO:0016929">
    <property type="term" value="F:deSUMOylase activity"/>
    <property type="evidence" value="ECO:0007669"/>
    <property type="project" value="TreeGrafter"/>
</dbReference>
<evidence type="ECO:0000256" key="2">
    <source>
        <dbReference type="ARBA" id="ARBA00022670"/>
    </source>
</evidence>
<dbReference type="PANTHER" id="PTHR12606:SF141">
    <property type="entry name" value="GH15225P-RELATED"/>
    <property type="match status" value="1"/>
</dbReference>
<proteinExistence type="inferred from homology"/>
<feature type="domain" description="Ubiquitin-like protease family profile" evidence="5">
    <location>
        <begin position="243"/>
        <end position="425"/>
    </location>
</feature>
<evidence type="ECO:0000256" key="3">
    <source>
        <dbReference type="ARBA" id="ARBA00022801"/>
    </source>
</evidence>
<dbReference type="EMBL" id="JACCJB010000004">
    <property type="protein sequence ID" value="KAF6227864.1"/>
    <property type="molecule type" value="Genomic_DNA"/>
</dbReference>
<organism evidence="6 7">
    <name type="scientific">Letharia lupina</name>
    <dbReference type="NCBI Taxonomy" id="560253"/>
    <lineage>
        <taxon>Eukaryota</taxon>
        <taxon>Fungi</taxon>
        <taxon>Dikarya</taxon>
        <taxon>Ascomycota</taxon>
        <taxon>Pezizomycotina</taxon>
        <taxon>Lecanoromycetes</taxon>
        <taxon>OSLEUM clade</taxon>
        <taxon>Lecanoromycetidae</taxon>
        <taxon>Lecanorales</taxon>
        <taxon>Lecanorineae</taxon>
        <taxon>Parmeliaceae</taxon>
        <taxon>Letharia</taxon>
    </lineage>
</organism>
<dbReference type="InterPro" id="IPR003653">
    <property type="entry name" value="Peptidase_C48_C"/>
</dbReference>
<dbReference type="Gene3D" id="3.40.395.10">
    <property type="entry name" value="Adenoviral Proteinase, Chain A"/>
    <property type="match status" value="1"/>
</dbReference>
<dbReference type="GO" id="GO:0005634">
    <property type="term" value="C:nucleus"/>
    <property type="evidence" value="ECO:0007669"/>
    <property type="project" value="TreeGrafter"/>
</dbReference>
<dbReference type="GO" id="GO:0016926">
    <property type="term" value="P:protein desumoylation"/>
    <property type="evidence" value="ECO:0007669"/>
    <property type="project" value="TreeGrafter"/>
</dbReference>
<dbReference type="Pfam" id="PF02902">
    <property type="entry name" value="Peptidase_C48"/>
    <property type="match status" value="1"/>
</dbReference>
<comment type="caution">
    <text evidence="6">The sequence shown here is derived from an EMBL/GenBank/DDBJ whole genome shotgun (WGS) entry which is preliminary data.</text>
</comment>
<comment type="similarity">
    <text evidence="1">Belongs to the peptidase C48 family.</text>
</comment>
<gene>
    <name evidence="6" type="ORF">HO133_007592</name>
</gene>
<dbReference type="RefSeq" id="XP_037155798.1">
    <property type="nucleotide sequence ID" value="XM_037298462.1"/>
</dbReference>
<evidence type="ECO:0000313" key="6">
    <source>
        <dbReference type="EMBL" id="KAF6227864.1"/>
    </source>
</evidence>
<accession>A0A8H6CQL5</accession>